<accession>R7VIU7</accession>
<evidence type="ECO:0000313" key="1">
    <source>
        <dbReference type="EMBL" id="ELU16196.1"/>
    </source>
</evidence>
<dbReference type="Proteomes" id="UP000014760">
    <property type="component" value="Unassembled WGS sequence"/>
</dbReference>
<dbReference type="HOGENOM" id="CLU_1469559_0_0_1"/>
<sequence>MTKDAREKCTGFAKAFVTKATLRGGGQFIPRGQTYNKFPEFRRTPNEIKRWLEKLNPGNASGPNAISPKVYKSPSRALYRQLHAIYERMLELREWLQTWKRSAVCPIYRKKGSRDLHKLSTNISVLNKGRIAKTHLMRMRPYTINKSTALYKTLIWSALEQGSACYAHANEAQLTKFELFQKSK</sequence>
<evidence type="ECO:0000313" key="3">
    <source>
        <dbReference type="Proteomes" id="UP000014760"/>
    </source>
</evidence>
<name>R7VIU7_CAPTE</name>
<protein>
    <submittedName>
        <fullName evidence="1 2">Uncharacterized protein</fullName>
    </submittedName>
</protein>
<reference evidence="3" key="1">
    <citation type="submission" date="2012-12" db="EMBL/GenBank/DDBJ databases">
        <authorList>
            <person name="Hellsten U."/>
            <person name="Grimwood J."/>
            <person name="Chapman J.A."/>
            <person name="Shapiro H."/>
            <person name="Aerts A."/>
            <person name="Otillar R.P."/>
            <person name="Terry A.Y."/>
            <person name="Boore J.L."/>
            <person name="Simakov O."/>
            <person name="Marletaz F."/>
            <person name="Cho S.-J."/>
            <person name="Edsinger-Gonzales E."/>
            <person name="Havlak P."/>
            <person name="Kuo D.-H."/>
            <person name="Larsson T."/>
            <person name="Lv J."/>
            <person name="Arendt D."/>
            <person name="Savage R."/>
            <person name="Osoegawa K."/>
            <person name="de Jong P."/>
            <person name="Lindberg D.R."/>
            <person name="Seaver E.C."/>
            <person name="Weisblat D.A."/>
            <person name="Putnam N.H."/>
            <person name="Grigoriev I.V."/>
            <person name="Rokhsar D.S."/>
        </authorList>
    </citation>
    <scope>NUCLEOTIDE SEQUENCE</scope>
    <source>
        <strain evidence="3">I ESC-2004</strain>
    </source>
</reference>
<dbReference type="AlphaFoldDB" id="R7VIU7"/>
<gene>
    <name evidence="1" type="ORF">CAPTEDRAFT_218215</name>
</gene>
<dbReference type="EnsemblMetazoa" id="CapteT218215">
    <property type="protein sequence ID" value="CapteP218215"/>
    <property type="gene ID" value="CapteG218215"/>
</dbReference>
<keyword evidence="3" id="KW-1185">Reference proteome</keyword>
<organism evidence="1">
    <name type="scientific">Capitella teleta</name>
    <name type="common">Polychaete worm</name>
    <dbReference type="NCBI Taxonomy" id="283909"/>
    <lineage>
        <taxon>Eukaryota</taxon>
        <taxon>Metazoa</taxon>
        <taxon>Spiralia</taxon>
        <taxon>Lophotrochozoa</taxon>
        <taxon>Annelida</taxon>
        <taxon>Polychaeta</taxon>
        <taxon>Sedentaria</taxon>
        <taxon>Scolecida</taxon>
        <taxon>Capitellidae</taxon>
        <taxon>Capitella</taxon>
    </lineage>
</organism>
<evidence type="ECO:0000313" key="2">
    <source>
        <dbReference type="EnsemblMetazoa" id="CapteP218215"/>
    </source>
</evidence>
<reference evidence="1 3" key="2">
    <citation type="journal article" date="2013" name="Nature">
        <title>Insights into bilaterian evolution from three spiralian genomes.</title>
        <authorList>
            <person name="Simakov O."/>
            <person name="Marletaz F."/>
            <person name="Cho S.J."/>
            <person name="Edsinger-Gonzales E."/>
            <person name="Havlak P."/>
            <person name="Hellsten U."/>
            <person name="Kuo D.H."/>
            <person name="Larsson T."/>
            <person name="Lv J."/>
            <person name="Arendt D."/>
            <person name="Savage R."/>
            <person name="Osoegawa K."/>
            <person name="de Jong P."/>
            <person name="Grimwood J."/>
            <person name="Chapman J.A."/>
            <person name="Shapiro H."/>
            <person name="Aerts A."/>
            <person name="Otillar R.P."/>
            <person name="Terry A.Y."/>
            <person name="Boore J.L."/>
            <person name="Grigoriev I.V."/>
            <person name="Lindberg D.R."/>
            <person name="Seaver E.C."/>
            <person name="Weisblat D.A."/>
            <person name="Putnam N.H."/>
            <person name="Rokhsar D.S."/>
        </authorList>
    </citation>
    <scope>NUCLEOTIDE SEQUENCE</scope>
    <source>
        <strain evidence="1 3">I ESC-2004</strain>
    </source>
</reference>
<dbReference type="EMBL" id="AMQN01017565">
    <property type="status" value="NOT_ANNOTATED_CDS"/>
    <property type="molecule type" value="Genomic_DNA"/>
</dbReference>
<proteinExistence type="predicted"/>
<reference evidence="2" key="3">
    <citation type="submission" date="2015-06" db="UniProtKB">
        <authorList>
            <consortium name="EnsemblMetazoa"/>
        </authorList>
    </citation>
    <scope>IDENTIFICATION</scope>
</reference>
<dbReference type="EMBL" id="KB293265">
    <property type="protein sequence ID" value="ELU16196.1"/>
    <property type="molecule type" value="Genomic_DNA"/>
</dbReference>